<dbReference type="KEGG" id="mmk:MU9_2444"/>
<dbReference type="Proteomes" id="UP000011834">
    <property type="component" value="Chromosome"/>
</dbReference>
<sequence>MTNYSFRRFFLPDSKRGSKLPLLSEQLRQSAFCFFDQRSKCGFIEYSDIG</sequence>
<dbReference type="HOGENOM" id="CLU_3119970_0_0_6"/>
<keyword evidence="2" id="KW-1185">Reference proteome</keyword>
<gene>
    <name evidence="1" type="ORF">MU9_2444</name>
</gene>
<organism evidence="1 2">
    <name type="scientific">Morganella morganii subsp. morganii KT</name>
    <dbReference type="NCBI Taxonomy" id="1124991"/>
    <lineage>
        <taxon>Bacteria</taxon>
        <taxon>Pseudomonadati</taxon>
        <taxon>Pseudomonadota</taxon>
        <taxon>Gammaproteobacteria</taxon>
        <taxon>Enterobacterales</taxon>
        <taxon>Morganellaceae</taxon>
        <taxon>Morganella</taxon>
    </lineage>
</organism>
<accession>M1SAQ2</accession>
<evidence type="ECO:0000313" key="1">
    <source>
        <dbReference type="EMBL" id="AGG31489.1"/>
    </source>
</evidence>
<reference evidence="1 2" key="1">
    <citation type="journal article" date="2012" name="BMC Genomics">
        <title>Whole-genome sequencing and identification of Morganella morganii KT pathogenicity-related genes.</title>
        <authorList>
            <person name="Chen Y.T."/>
            <person name="Peng H.L."/>
            <person name="Shia W.C."/>
            <person name="Hsu F.R."/>
            <person name="Ken C.F."/>
            <person name="Tsao Y.M."/>
            <person name="Chen C.H."/>
            <person name="Liu C.E."/>
            <person name="Hsieh M.F."/>
            <person name="Chen H.C."/>
            <person name="Tang C.Y."/>
            <person name="Ku T.H."/>
        </authorList>
    </citation>
    <scope>NUCLEOTIDE SEQUENCE [LARGE SCALE GENOMIC DNA]</scope>
    <source>
        <strain evidence="1 2">KT</strain>
    </source>
</reference>
<name>M1SAQ2_MORMO</name>
<dbReference type="EMBL" id="CP004345">
    <property type="protein sequence ID" value="AGG31489.1"/>
    <property type="molecule type" value="Genomic_DNA"/>
</dbReference>
<protein>
    <submittedName>
        <fullName evidence="1">Uncharacterized protein</fullName>
    </submittedName>
</protein>
<evidence type="ECO:0000313" key="2">
    <source>
        <dbReference type="Proteomes" id="UP000011834"/>
    </source>
</evidence>
<proteinExistence type="predicted"/>
<dbReference type="AlphaFoldDB" id="M1SAQ2"/>